<accession>A0A3B1A7R0</accession>
<dbReference type="Pfam" id="PF04307">
    <property type="entry name" value="YdjM"/>
    <property type="match status" value="1"/>
</dbReference>
<evidence type="ECO:0000313" key="2">
    <source>
        <dbReference type="EMBL" id="VAW97590.1"/>
    </source>
</evidence>
<dbReference type="AlphaFoldDB" id="A0A3B1A7R0"/>
<gene>
    <name evidence="2" type="ORF">MNBD_GAMMA22-2300</name>
</gene>
<keyword evidence="1" id="KW-0472">Membrane</keyword>
<reference evidence="2" key="1">
    <citation type="submission" date="2018-06" db="EMBL/GenBank/DDBJ databases">
        <authorList>
            <person name="Zhirakovskaya E."/>
        </authorList>
    </citation>
    <scope>NUCLEOTIDE SEQUENCE</scope>
</reference>
<keyword evidence="1" id="KW-1133">Transmembrane helix</keyword>
<name>A0A3B1A7R0_9ZZZZ</name>
<dbReference type="PANTHER" id="PTHR35531:SF1">
    <property type="entry name" value="INNER MEMBRANE PROTEIN YBCI-RELATED"/>
    <property type="match status" value="1"/>
</dbReference>
<feature type="transmembrane region" description="Helical" evidence="1">
    <location>
        <begin position="30"/>
        <end position="50"/>
    </location>
</feature>
<sequence>MASAFAHALVAYTGKKLYPEKNYPCYSWRILLFAIIWSIAPDIDSIGFFLGIPYADLFGHRGLSHSIFFAVISSVFLVKFFFPDTAPWNNRLKLNISLVLFFSLIMSSHGILDAMTSGGLGVAFFAPFDNSRYFFPWRPISVSPIGIKSFFSEWGLRVIVNEAIWIGLPCSIILIATMSSKFIRKK</sequence>
<protein>
    <submittedName>
        <fullName evidence="2">Inner membrane protein YbcI</fullName>
    </submittedName>
</protein>
<dbReference type="EMBL" id="UOFS01000033">
    <property type="protein sequence ID" value="VAW97590.1"/>
    <property type="molecule type" value="Genomic_DNA"/>
</dbReference>
<dbReference type="InterPro" id="IPR007404">
    <property type="entry name" value="YdjM-like"/>
</dbReference>
<feature type="transmembrane region" description="Helical" evidence="1">
    <location>
        <begin position="62"/>
        <end position="82"/>
    </location>
</feature>
<keyword evidence="1" id="KW-0812">Transmembrane</keyword>
<feature type="transmembrane region" description="Helical" evidence="1">
    <location>
        <begin position="163"/>
        <end position="183"/>
    </location>
</feature>
<feature type="transmembrane region" description="Helical" evidence="1">
    <location>
        <begin position="94"/>
        <end position="112"/>
    </location>
</feature>
<dbReference type="PANTHER" id="PTHR35531">
    <property type="entry name" value="INNER MEMBRANE PROTEIN YBCI-RELATED"/>
    <property type="match status" value="1"/>
</dbReference>
<proteinExistence type="predicted"/>
<organism evidence="2">
    <name type="scientific">hydrothermal vent metagenome</name>
    <dbReference type="NCBI Taxonomy" id="652676"/>
    <lineage>
        <taxon>unclassified sequences</taxon>
        <taxon>metagenomes</taxon>
        <taxon>ecological metagenomes</taxon>
    </lineage>
</organism>
<evidence type="ECO:0000256" key="1">
    <source>
        <dbReference type="SAM" id="Phobius"/>
    </source>
</evidence>